<comment type="caution">
    <text evidence="4">The sequence shown here is derived from an EMBL/GenBank/DDBJ whole genome shotgun (WGS) entry which is preliminary data.</text>
</comment>
<sequence length="281" mass="28804">MALTVRIPSRPEQDSARGRTPSDPIGQARTHPPVQNRGVTASTSPALVGIAHGTSSAAGQAAVAGLMAAVALAEPTLHTALGYVDVQQPDAPSTLAALPAGVPAVVVPLLLSAGYHVYVDLTDAVAGEAAASARSVTMTEALGPDDRLIELLRERLDEVPLNADDSLVLAVAGSSDARAVAACRVVAERLSLAAGRDVALGFLSAARPRLACAVTIERIQRPGRRVVVSSYLLAPGFFQGLVEKAGADAVTAPLLLPTEPASPLLVAVVTDRYRNALTPTD</sequence>
<evidence type="ECO:0000313" key="5">
    <source>
        <dbReference type="Proteomes" id="UP000297608"/>
    </source>
</evidence>
<dbReference type="InterPro" id="IPR002762">
    <property type="entry name" value="CbiX-like"/>
</dbReference>
<proteinExistence type="predicted"/>
<organism evidence="4 5">
    <name type="scientific">Cryobacterium algoricola</name>
    <dbReference type="NCBI Taxonomy" id="1259183"/>
    <lineage>
        <taxon>Bacteria</taxon>
        <taxon>Bacillati</taxon>
        <taxon>Actinomycetota</taxon>
        <taxon>Actinomycetes</taxon>
        <taxon>Micrococcales</taxon>
        <taxon>Microbacteriaceae</taxon>
        <taxon>Cryobacterium</taxon>
    </lineage>
</organism>
<dbReference type="Proteomes" id="UP000297608">
    <property type="component" value="Unassembled WGS sequence"/>
</dbReference>
<dbReference type="PANTHER" id="PTHR33542">
    <property type="entry name" value="SIROHYDROCHLORIN FERROCHELATASE, CHLOROPLASTIC"/>
    <property type="match status" value="1"/>
</dbReference>
<evidence type="ECO:0000256" key="1">
    <source>
        <dbReference type="ARBA" id="ARBA00022723"/>
    </source>
</evidence>
<keyword evidence="5" id="KW-1185">Reference proteome</keyword>
<feature type="region of interest" description="Disordered" evidence="3">
    <location>
        <begin position="1"/>
        <end position="40"/>
    </location>
</feature>
<dbReference type="Gene3D" id="3.40.50.1400">
    <property type="match status" value="2"/>
</dbReference>
<dbReference type="EMBL" id="SOFG01000004">
    <property type="protein sequence ID" value="TFB90596.1"/>
    <property type="molecule type" value="Genomic_DNA"/>
</dbReference>
<dbReference type="InterPro" id="IPR050963">
    <property type="entry name" value="Sirohydro_Cobaltochel/CbiX"/>
</dbReference>
<keyword evidence="2" id="KW-0456">Lyase</keyword>
<keyword evidence="1" id="KW-0479">Metal-binding</keyword>
<name>A0ABY2IIR1_9MICO</name>
<dbReference type="SUPFAM" id="SSF53800">
    <property type="entry name" value="Chelatase"/>
    <property type="match status" value="1"/>
</dbReference>
<dbReference type="PANTHER" id="PTHR33542:SF5">
    <property type="entry name" value="FERROCHELATASE CHE1"/>
    <property type="match status" value="1"/>
</dbReference>
<dbReference type="Pfam" id="PF01903">
    <property type="entry name" value="CbiX"/>
    <property type="match status" value="1"/>
</dbReference>
<protein>
    <submittedName>
        <fullName evidence="4">Cobalamin biosynthesis protein CbiX</fullName>
    </submittedName>
</protein>
<accession>A0ABY2IIR1</accession>
<gene>
    <name evidence="4" type="ORF">E3O44_03095</name>
</gene>
<evidence type="ECO:0000313" key="4">
    <source>
        <dbReference type="EMBL" id="TFB90596.1"/>
    </source>
</evidence>
<evidence type="ECO:0000256" key="2">
    <source>
        <dbReference type="ARBA" id="ARBA00023239"/>
    </source>
</evidence>
<evidence type="ECO:0000256" key="3">
    <source>
        <dbReference type="SAM" id="MobiDB-lite"/>
    </source>
</evidence>
<reference evidence="4 5" key="1">
    <citation type="submission" date="2019-03" db="EMBL/GenBank/DDBJ databases">
        <title>Genomics of glacier-inhabiting Cryobacterium strains.</title>
        <authorList>
            <person name="Liu Q."/>
            <person name="Xin Y.-H."/>
        </authorList>
    </citation>
    <scope>NUCLEOTIDE SEQUENCE [LARGE SCALE GENOMIC DNA]</scope>
    <source>
        <strain evidence="4 5">MDB2-B</strain>
    </source>
</reference>